<evidence type="ECO:0008006" key="4">
    <source>
        <dbReference type="Google" id="ProtNLM"/>
    </source>
</evidence>
<evidence type="ECO:0000313" key="2">
    <source>
        <dbReference type="EMBL" id="CAB3821066.1"/>
    </source>
</evidence>
<dbReference type="AlphaFoldDB" id="A0A6S7CUS1"/>
<feature type="compositionally biased region" description="Low complexity" evidence="1">
    <location>
        <begin position="15"/>
        <end position="29"/>
    </location>
</feature>
<gene>
    <name evidence="2" type="ORF">LMG26841_00461</name>
</gene>
<reference evidence="2 3" key="1">
    <citation type="submission" date="2020-04" db="EMBL/GenBank/DDBJ databases">
        <authorList>
            <person name="De Canck E."/>
        </authorList>
    </citation>
    <scope>NUCLEOTIDE SEQUENCE [LARGE SCALE GENOMIC DNA]</scope>
    <source>
        <strain evidence="2 3">LMG 26841</strain>
    </source>
</reference>
<accession>A0A6S7CUS1</accession>
<organism evidence="2 3">
    <name type="scientific">Achromobacter dolens</name>
    <dbReference type="NCBI Taxonomy" id="1287738"/>
    <lineage>
        <taxon>Bacteria</taxon>
        <taxon>Pseudomonadati</taxon>
        <taxon>Pseudomonadota</taxon>
        <taxon>Betaproteobacteria</taxon>
        <taxon>Burkholderiales</taxon>
        <taxon>Alcaligenaceae</taxon>
        <taxon>Achromobacter</taxon>
    </lineage>
</organism>
<keyword evidence="3" id="KW-1185">Reference proteome</keyword>
<dbReference type="GeneID" id="94354007"/>
<sequence length="97" mass="9826">MSSNPDPVTSPPAGPSDSSDSPSDLPSSSRGRDSDAQGTGARPAANPRIPDEDPGADIRPDDVVDEAEAGVSHSPPDAVRNGGEADTPEPSSRRRGP</sequence>
<dbReference type="Proteomes" id="UP000494272">
    <property type="component" value="Unassembled WGS sequence"/>
</dbReference>
<dbReference type="RefSeq" id="WP_116791829.1">
    <property type="nucleotide sequence ID" value="NZ_CADIJW010000065.1"/>
</dbReference>
<evidence type="ECO:0000256" key="1">
    <source>
        <dbReference type="SAM" id="MobiDB-lite"/>
    </source>
</evidence>
<dbReference type="EMBL" id="CADIKW010000001">
    <property type="protein sequence ID" value="CAB3821066.1"/>
    <property type="molecule type" value="Genomic_DNA"/>
</dbReference>
<feature type="region of interest" description="Disordered" evidence="1">
    <location>
        <begin position="1"/>
        <end position="97"/>
    </location>
</feature>
<protein>
    <recommendedName>
        <fullName evidence="4">MatE family transporter</fullName>
    </recommendedName>
</protein>
<proteinExistence type="predicted"/>
<name>A0A6S7CUS1_9BURK</name>
<evidence type="ECO:0000313" key="3">
    <source>
        <dbReference type="Proteomes" id="UP000494272"/>
    </source>
</evidence>